<dbReference type="EMBL" id="LR999455">
    <property type="protein sequence ID" value="CAE6076417.1"/>
    <property type="molecule type" value="Genomic_DNA"/>
</dbReference>
<protein>
    <submittedName>
        <fullName evidence="2">Uncharacterized protein</fullName>
    </submittedName>
</protein>
<keyword evidence="3" id="KW-1185">Reference proteome</keyword>
<proteinExistence type="predicted"/>
<evidence type="ECO:0000256" key="1">
    <source>
        <dbReference type="SAM" id="MobiDB-lite"/>
    </source>
</evidence>
<accession>A0A8S2AH88</accession>
<reference evidence="2" key="1">
    <citation type="submission" date="2021-01" db="EMBL/GenBank/DDBJ databases">
        <authorList>
            <person name="Bezrukov I."/>
        </authorList>
    </citation>
    <scope>NUCLEOTIDE SEQUENCE</scope>
</reference>
<evidence type="ECO:0000313" key="2">
    <source>
        <dbReference type="EMBL" id="CAE6076417.1"/>
    </source>
</evidence>
<gene>
    <name evidence="2" type="ORF">AARE701A_LOCUS13545</name>
</gene>
<dbReference type="AlphaFoldDB" id="A0A8S2AH88"/>
<feature type="compositionally biased region" description="Polar residues" evidence="1">
    <location>
        <begin position="25"/>
        <end position="34"/>
    </location>
</feature>
<dbReference type="Proteomes" id="UP000682877">
    <property type="component" value="Chromosome 5"/>
</dbReference>
<sequence>MAERHQSPAAETIPGTPVIREVRTGSGSENFNPESTRRGGLRAEIDIYSPLFSGRGSRVPFNIGNNYVSSLLISGLQSLFISFSTMHL</sequence>
<feature type="region of interest" description="Disordered" evidence="1">
    <location>
        <begin position="1"/>
        <end position="39"/>
    </location>
</feature>
<evidence type="ECO:0000313" key="3">
    <source>
        <dbReference type="Proteomes" id="UP000682877"/>
    </source>
</evidence>
<organism evidence="2 3">
    <name type="scientific">Arabidopsis arenosa</name>
    <name type="common">Sand rock-cress</name>
    <name type="synonym">Cardaminopsis arenosa</name>
    <dbReference type="NCBI Taxonomy" id="38785"/>
    <lineage>
        <taxon>Eukaryota</taxon>
        <taxon>Viridiplantae</taxon>
        <taxon>Streptophyta</taxon>
        <taxon>Embryophyta</taxon>
        <taxon>Tracheophyta</taxon>
        <taxon>Spermatophyta</taxon>
        <taxon>Magnoliopsida</taxon>
        <taxon>eudicotyledons</taxon>
        <taxon>Gunneridae</taxon>
        <taxon>Pentapetalae</taxon>
        <taxon>rosids</taxon>
        <taxon>malvids</taxon>
        <taxon>Brassicales</taxon>
        <taxon>Brassicaceae</taxon>
        <taxon>Camelineae</taxon>
        <taxon>Arabidopsis</taxon>
    </lineage>
</organism>
<name>A0A8S2AH88_ARAAE</name>